<accession>A0A834ZR45</accession>
<dbReference type="Proteomes" id="UP000655225">
    <property type="component" value="Unassembled WGS sequence"/>
</dbReference>
<reference evidence="1 2" key="1">
    <citation type="submission" date="2020-04" db="EMBL/GenBank/DDBJ databases">
        <title>Plant Genome Project.</title>
        <authorList>
            <person name="Zhang R.-G."/>
        </authorList>
    </citation>
    <scope>NUCLEOTIDE SEQUENCE [LARGE SCALE GENOMIC DNA]</scope>
    <source>
        <strain evidence="1">YNK0</strain>
        <tissue evidence="1">Leaf</tissue>
    </source>
</reference>
<proteinExistence type="predicted"/>
<dbReference type="AlphaFoldDB" id="A0A834ZR45"/>
<name>A0A834ZR45_TETSI</name>
<gene>
    <name evidence="1" type="ORF">HHK36_004569</name>
</gene>
<sequence length="92" mass="10245">MKKSRFFVASIAAASTIAISISSPSLNFSINFENQDSHEEAVSSKGKDNSLSHKDKFAPRMAISSRHFIGKEALCWLDIDEDTRLDRLSLVK</sequence>
<organism evidence="1 2">
    <name type="scientific">Tetracentron sinense</name>
    <name type="common">Spur-leaf</name>
    <dbReference type="NCBI Taxonomy" id="13715"/>
    <lineage>
        <taxon>Eukaryota</taxon>
        <taxon>Viridiplantae</taxon>
        <taxon>Streptophyta</taxon>
        <taxon>Embryophyta</taxon>
        <taxon>Tracheophyta</taxon>
        <taxon>Spermatophyta</taxon>
        <taxon>Magnoliopsida</taxon>
        <taxon>Trochodendrales</taxon>
        <taxon>Trochodendraceae</taxon>
        <taxon>Tetracentron</taxon>
    </lineage>
</organism>
<evidence type="ECO:0000313" key="1">
    <source>
        <dbReference type="EMBL" id="KAF8412010.1"/>
    </source>
</evidence>
<dbReference type="EMBL" id="JABCRI010000002">
    <property type="protein sequence ID" value="KAF8412010.1"/>
    <property type="molecule type" value="Genomic_DNA"/>
</dbReference>
<protein>
    <submittedName>
        <fullName evidence="1">Uncharacterized protein</fullName>
    </submittedName>
</protein>
<evidence type="ECO:0000313" key="2">
    <source>
        <dbReference type="Proteomes" id="UP000655225"/>
    </source>
</evidence>
<comment type="caution">
    <text evidence="1">The sequence shown here is derived from an EMBL/GenBank/DDBJ whole genome shotgun (WGS) entry which is preliminary data.</text>
</comment>
<keyword evidence="2" id="KW-1185">Reference proteome</keyword>